<keyword evidence="2" id="KW-1185">Reference proteome</keyword>
<protein>
    <submittedName>
        <fullName evidence="1">Uncharacterized protein</fullName>
    </submittedName>
</protein>
<dbReference type="EMBL" id="JAWDJO010000185">
    <property type="protein sequence ID" value="KAL1890377.1"/>
    <property type="molecule type" value="Genomic_DNA"/>
</dbReference>
<gene>
    <name evidence="1" type="ORF">Cpir12675_005423</name>
</gene>
<evidence type="ECO:0000313" key="2">
    <source>
        <dbReference type="Proteomes" id="UP001583280"/>
    </source>
</evidence>
<accession>A0ABR3YR70</accession>
<sequence>MSVIFTTANSDEKCSHDWNEADYGLTEISPAVGRRTHFDAYQSIVWGLFGRLAPGEQIWARTTNSVLDDVGNHNTHKD</sequence>
<organism evidence="1 2">
    <name type="scientific">Ceratocystis pirilliformis</name>
    <dbReference type="NCBI Taxonomy" id="259994"/>
    <lineage>
        <taxon>Eukaryota</taxon>
        <taxon>Fungi</taxon>
        <taxon>Dikarya</taxon>
        <taxon>Ascomycota</taxon>
        <taxon>Pezizomycotina</taxon>
        <taxon>Sordariomycetes</taxon>
        <taxon>Hypocreomycetidae</taxon>
        <taxon>Microascales</taxon>
        <taxon>Ceratocystidaceae</taxon>
        <taxon>Ceratocystis</taxon>
    </lineage>
</organism>
<dbReference type="Proteomes" id="UP001583280">
    <property type="component" value="Unassembled WGS sequence"/>
</dbReference>
<reference evidence="1 2" key="1">
    <citation type="journal article" date="2024" name="IMA Fungus">
        <title>IMA Genome - F19 : A genome assembly and annotation guide to empower mycologists, including annotated draft genome sequences of Ceratocystis pirilliformis, Diaporthe australafricana, Fusarium ophioides, Paecilomyces lecythidis, and Sporothrix stenoceras.</title>
        <authorList>
            <person name="Aylward J."/>
            <person name="Wilson A.M."/>
            <person name="Visagie C.M."/>
            <person name="Spraker J."/>
            <person name="Barnes I."/>
            <person name="Buitendag C."/>
            <person name="Ceriani C."/>
            <person name="Del Mar Angel L."/>
            <person name="du Plessis D."/>
            <person name="Fuchs T."/>
            <person name="Gasser K."/>
            <person name="Kramer D."/>
            <person name="Li W."/>
            <person name="Munsamy K."/>
            <person name="Piso A."/>
            <person name="Price J.L."/>
            <person name="Sonnekus B."/>
            <person name="Thomas C."/>
            <person name="van der Nest A."/>
            <person name="van Dijk A."/>
            <person name="van Heerden A."/>
            <person name="van Vuuren N."/>
            <person name="Yilmaz N."/>
            <person name="Duong T.A."/>
            <person name="van der Merwe N.A."/>
            <person name="Wingfield M.J."/>
            <person name="Wingfield B.D."/>
        </authorList>
    </citation>
    <scope>NUCLEOTIDE SEQUENCE [LARGE SCALE GENOMIC DNA]</scope>
    <source>
        <strain evidence="1 2">CMW 12675</strain>
    </source>
</reference>
<proteinExistence type="predicted"/>
<comment type="caution">
    <text evidence="1">The sequence shown here is derived from an EMBL/GenBank/DDBJ whole genome shotgun (WGS) entry which is preliminary data.</text>
</comment>
<name>A0ABR3YR70_9PEZI</name>
<evidence type="ECO:0000313" key="1">
    <source>
        <dbReference type="EMBL" id="KAL1890377.1"/>
    </source>
</evidence>